<dbReference type="EMBL" id="BDRX01000041">
    <property type="protein sequence ID" value="GBF93466.1"/>
    <property type="molecule type" value="Genomic_DNA"/>
</dbReference>
<evidence type="ECO:0000256" key="1">
    <source>
        <dbReference type="SAM" id="MobiDB-lite"/>
    </source>
</evidence>
<comment type="caution">
    <text evidence="2">The sequence shown here is derived from an EMBL/GenBank/DDBJ whole genome shotgun (WGS) entry which is preliminary data.</text>
</comment>
<gene>
    <name evidence="2" type="ORF">Rsub_06599</name>
</gene>
<sequence>MAPPANDRKSAQEHLGRASAPQGPPAQQAPGAAAARSADAARCQPQPPRGGGGAAAGCRFRAFADADLDVHGFFYACTDVSPY</sequence>
<dbReference type="AlphaFoldDB" id="A0A2V0P0S5"/>
<evidence type="ECO:0000313" key="3">
    <source>
        <dbReference type="Proteomes" id="UP000247498"/>
    </source>
</evidence>
<dbReference type="Proteomes" id="UP000247498">
    <property type="component" value="Unassembled WGS sequence"/>
</dbReference>
<feature type="compositionally biased region" description="Low complexity" evidence="1">
    <location>
        <begin position="17"/>
        <end position="44"/>
    </location>
</feature>
<feature type="region of interest" description="Disordered" evidence="1">
    <location>
        <begin position="1"/>
        <end position="56"/>
    </location>
</feature>
<name>A0A2V0P0S5_9CHLO</name>
<feature type="compositionally biased region" description="Basic and acidic residues" evidence="1">
    <location>
        <begin position="1"/>
        <end position="16"/>
    </location>
</feature>
<protein>
    <submittedName>
        <fullName evidence="2">Uncharacterized protein</fullName>
    </submittedName>
</protein>
<keyword evidence="3" id="KW-1185">Reference proteome</keyword>
<accession>A0A2V0P0S5</accession>
<reference evidence="2 3" key="1">
    <citation type="journal article" date="2018" name="Sci. Rep.">
        <title>Raphidocelis subcapitata (=Pseudokirchneriella subcapitata) provides an insight into genome evolution and environmental adaptations in the Sphaeropleales.</title>
        <authorList>
            <person name="Suzuki S."/>
            <person name="Yamaguchi H."/>
            <person name="Nakajima N."/>
            <person name="Kawachi M."/>
        </authorList>
    </citation>
    <scope>NUCLEOTIDE SEQUENCE [LARGE SCALE GENOMIC DNA]</scope>
    <source>
        <strain evidence="2 3">NIES-35</strain>
    </source>
</reference>
<evidence type="ECO:0000313" key="2">
    <source>
        <dbReference type="EMBL" id="GBF93466.1"/>
    </source>
</evidence>
<dbReference type="InParanoid" id="A0A2V0P0S5"/>
<organism evidence="2 3">
    <name type="scientific">Raphidocelis subcapitata</name>
    <dbReference type="NCBI Taxonomy" id="307507"/>
    <lineage>
        <taxon>Eukaryota</taxon>
        <taxon>Viridiplantae</taxon>
        <taxon>Chlorophyta</taxon>
        <taxon>core chlorophytes</taxon>
        <taxon>Chlorophyceae</taxon>
        <taxon>CS clade</taxon>
        <taxon>Sphaeropleales</taxon>
        <taxon>Selenastraceae</taxon>
        <taxon>Raphidocelis</taxon>
    </lineage>
</organism>
<proteinExistence type="predicted"/>